<evidence type="ECO:0000313" key="9">
    <source>
        <dbReference type="Proteomes" id="UP000288216"/>
    </source>
</evidence>
<name>A0A401NQL3_SCYTO</name>
<dbReference type="PANTHER" id="PTHR11724:SF1">
    <property type="entry name" value="LEPTIN"/>
    <property type="match status" value="1"/>
</dbReference>
<proteinExistence type="inferred from homology"/>
<keyword evidence="6" id="KW-1015">Disulfide bond</keyword>
<dbReference type="SUPFAM" id="SSF47266">
    <property type="entry name" value="4-helical cytokines"/>
    <property type="match status" value="1"/>
</dbReference>
<reference evidence="8 9" key="1">
    <citation type="journal article" date="2018" name="Nat. Ecol. Evol.">
        <title>Shark genomes provide insights into elasmobranch evolution and the origin of vertebrates.</title>
        <authorList>
            <person name="Hara Y"/>
            <person name="Yamaguchi K"/>
            <person name="Onimaru K"/>
            <person name="Kadota M"/>
            <person name="Koyanagi M"/>
            <person name="Keeley SD"/>
            <person name="Tatsumi K"/>
            <person name="Tanaka K"/>
            <person name="Motone F"/>
            <person name="Kageyama Y"/>
            <person name="Nozu R"/>
            <person name="Adachi N"/>
            <person name="Nishimura O"/>
            <person name="Nakagawa R"/>
            <person name="Tanegashima C"/>
            <person name="Kiyatake I"/>
            <person name="Matsumoto R"/>
            <person name="Murakumo K"/>
            <person name="Nishida K"/>
            <person name="Terakita A"/>
            <person name="Kuratani S"/>
            <person name="Sato K"/>
            <person name="Hyodo S Kuraku.S."/>
        </authorList>
    </citation>
    <scope>NUCLEOTIDE SEQUENCE [LARGE SCALE GENOMIC DNA]</scope>
</reference>
<comment type="subcellular location">
    <subcellularLocation>
        <location evidence="1">Secreted</location>
    </subcellularLocation>
</comment>
<evidence type="ECO:0000256" key="2">
    <source>
        <dbReference type="ARBA" id="ARBA00005834"/>
    </source>
</evidence>
<protein>
    <recommendedName>
        <fullName evidence="3">Leptin</fullName>
    </recommendedName>
    <alternativeName>
        <fullName evidence="5">Obesity factor</fullName>
    </alternativeName>
</protein>
<gene>
    <name evidence="8" type="ORF">scyTo_2000001</name>
</gene>
<dbReference type="OrthoDB" id="9872512at2759"/>
<evidence type="ECO:0000256" key="1">
    <source>
        <dbReference type="ARBA" id="ARBA00004613"/>
    </source>
</evidence>
<dbReference type="EMBL" id="BFAA01002638">
    <property type="protein sequence ID" value="GCB63132.1"/>
    <property type="molecule type" value="Genomic_DNA"/>
</dbReference>
<evidence type="ECO:0000256" key="5">
    <source>
        <dbReference type="ARBA" id="ARBA00030981"/>
    </source>
</evidence>
<evidence type="ECO:0000313" key="8">
    <source>
        <dbReference type="EMBL" id="GCB63132.1"/>
    </source>
</evidence>
<feature type="chain" id="PRO_5019561767" description="Leptin" evidence="7">
    <location>
        <begin position="22"/>
        <end position="175"/>
    </location>
</feature>
<sequence length="175" mass="19831">MRSFALPAWTVLCMLVPLCSGRATVTERIIRDTRLLAQTIISRVQELNNQFKPSPSLVISGLDLIPEPLRETNVENLGTVDEALGCFIESLSTLQMDNSMQVQTDVKNLKVLVKSLATSYGCSSSRCEKAHHLKRFLRRNSAFIFTIRHVVLDRLQKYLNRLLRTLDNPRSCRAS</sequence>
<comment type="caution">
    <text evidence="8">The sequence shown here is derived from an EMBL/GenBank/DDBJ whole genome shotgun (WGS) entry which is preliminary data.</text>
</comment>
<evidence type="ECO:0000256" key="6">
    <source>
        <dbReference type="PIRSR" id="PIRSR001837-1"/>
    </source>
</evidence>
<dbReference type="STRING" id="75743.A0A401NQL3"/>
<dbReference type="Gene3D" id="1.20.1250.10">
    <property type="match status" value="1"/>
</dbReference>
<dbReference type="OMA" id="MRCGPLC"/>
<keyword evidence="7" id="KW-0732">Signal</keyword>
<dbReference type="GO" id="GO:0005576">
    <property type="term" value="C:extracellular region"/>
    <property type="evidence" value="ECO:0007669"/>
    <property type="project" value="UniProtKB-SubCell"/>
</dbReference>
<feature type="signal peptide" evidence="7">
    <location>
        <begin position="1"/>
        <end position="21"/>
    </location>
</feature>
<dbReference type="AlphaFoldDB" id="A0A401NQL3"/>
<keyword evidence="4" id="KW-0964">Secreted</keyword>
<evidence type="ECO:0000256" key="7">
    <source>
        <dbReference type="SAM" id="SignalP"/>
    </source>
</evidence>
<keyword evidence="9" id="KW-1185">Reference proteome</keyword>
<evidence type="ECO:0000256" key="3">
    <source>
        <dbReference type="ARBA" id="ARBA00021421"/>
    </source>
</evidence>
<dbReference type="GO" id="GO:0005179">
    <property type="term" value="F:hormone activity"/>
    <property type="evidence" value="ECO:0007669"/>
    <property type="project" value="InterPro"/>
</dbReference>
<accession>A0A401NQL3</accession>
<dbReference type="Pfam" id="PF02024">
    <property type="entry name" value="Leptin"/>
    <property type="match status" value="1"/>
</dbReference>
<dbReference type="PRINTS" id="PR00495">
    <property type="entry name" value="LEPTIN"/>
</dbReference>
<dbReference type="PIRSF" id="PIRSF001837">
    <property type="entry name" value="Leptin"/>
    <property type="match status" value="1"/>
</dbReference>
<evidence type="ECO:0000256" key="4">
    <source>
        <dbReference type="ARBA" id="ARBA00022525"/>
    </source>
</evidence>
<organism evidence="8 9">
    <name type="scientific">Scyliorhinus torazame</name>
    <name type="common">Cloudy catshark</name>
    <name type="synonym">Catulus torazame</name>
    <dbReference type="NCBI Taxonomy" id="75743"/>
    <lineage>
        <taxon>Eukaryota</taxon>
        <taxon>Metazoa</taxon>
        <taxon>Chordata</taxon>
        <taxon>Craniata</taxon>
        <taxon>Vertebrata</taxon>
        <taxon>Chondrichthyes</taxon>
        <taxon>Elasmobranchii</taxon>
        <taxon>Galeomorphii</taxon>
        <taxon>Galeoidea</taxon>
        <taxon>Carcharhiniformes</taxon>
        <taxon>Scyliorhinidae</taxon>
        <taxon>Scyliorhinus</taxon>
    </lineage>
</organism>
<dbReference type="PANTHER" id="PTHR11724">
    <property type="entry name" value="LEPTIN"/>
    <property type="match status" value="1"/>
</dbReference>
<feature type="disulfide bond" evidence="6">
    <location>
        <begin position="122"/>
        <end position="172"/>
    </location>
</feature>
<dbReference type="InterPro" id="IPR009079">
    <property type="entry name" value="4_helix_cytokine-like_core"/>
</dbReference>
<dbReference type="InterPro" id="IPR000065">
    <property type="entry name" value="Leptin"/>
</dbReference>
<comment type="similarity">
    <text evidence="2">Belongs to the leptin family.</text>
</comment>
<dbReference type="Proteomes" id="UP000288216">
    <property type="component" value="Unassembled WGS sequence"/>
</dbReference>